<dbReference type="Pfam" id="PF13490">
    <property type="entry name" value="zf-HC2"/>
    <property type="match status" value="1"/>
</dbReference>
<evidence type="ECO:0000259" key="3">
    <source>
        <dbReference type="Pfam" id="PF13490"/>
    </source>
</evidence>
<feature type="domain" description="Putative zinc-finger" evidence="3">
    <location>
        <begin position="8"/>
        <end position="37"/>
    </location>
</feature>
<sequence length="151" mass="17062">MKCTFNHDWLQEYLDNTLTSVERLVLEEHVKGCPECRKELTELKLLLWEIEEMIDVDLPHEAVTVKAQVLSNIRELADCNSATVSFDIKSFVALQNSIIDNTTLFLKVMPGMQYVVNTSKKSAVKGTSVLKKYAAAALKNRTKTLLMRGSI</sequence>
<dbReference type="AlphaFoldDB" id="A0A1H9Y573"/>
<dbReference type="STRING" id="426128.SAMN05660297_00040"/>
<keyword evidence="4" id="KW-0863">Zinc-finger</keyword>
<evidence type="ECO:0000256" key="1">
    <source>
        <dbReference type="ARBA" id="ARBA00024353"/>
    </source>
</evidence>
<keyword evidence="4" id="KW-0479">Metal-binding</keyword>
<organism evidence="4 5">
    <name type="scientific">Natronincola peptidivorans</name>
    <dbReference type="NCBI Taxonomy" id="426128"/>
    <lineage>
        <taxon>Bacteria</taxon>
        <taxon>Bacillati</taxon>
        <taxon>Bacillota</taxon>
        <taxon>Clostridia</taxon>
        <taxon>Peptostreptococcales</taxon>
        <taxon>Natronincolaceae</taxon>
        <taxon>Natronincola</taxon>
    </lineage>
</organism>
<dbReference type="GO" id="GO:0008270">
    <property type="term" value="F:zinc ion binding"/>
    <property type="evidence" value="ECO:0007669"/>
    <property type="project" value="UniProtKB-KW"/>
</dbReference>
<protein>
    <recommendedName>
        <fullName evidence="2">Anti-sigma-W factor RsiW</fullName>
    </recommendedName>
</protein>
<comment type="similarity">
    <text evidence="1">Belongs to the zinc-associated anti-sigma factor (ZAS) superfamily. Anti-sigma-W factor family.</text>
</comment>
<dbReference type="Gene3D" id="1.10.10.1320">
    <property type="entry name" value="Anti-sigma factor, zinc-finger domain"/>
    <property type="match status" value="1"/>
</dbReference>
<dbReference type="RefSeq" id="WP_090437684.1">
    <property type="nucleotide sequence ID" value="NZ_FOHU01000001.1"/>
</dbReference>
<keyword evidence="5" id="KW-1185">Reference proteome</keyword>
<dbReference type="EMBL" id="FOHU01000001">
    <property type="protein sequence ID" value="SES63997.1"/>
    <property type="molecule type" value="Genomic_DNA"/>
</dbReference>
<keyword evidence="4" id="KW-0862">Zinc</keyword>
<dbReference type="InterPro" id="IPR027383">
    <property type="entry name" value="Znf_put"/>
</dbReference>
<reference evidence="4 5" key="1">
    <citation type="submission" date="2016-10" db="EMBL/GenBank/DDBJ databases">
        <authorList>
            <person name="de Groot N.N."/>
        </authorList>
    </citation>
    <scope>NUCLEOTIDE SEQUENCE [LARGE SCALE GENOMIC DNA]</scope>
    <source>
        <strain evidence="4 5">DSM 18979</strain>
    </source>
</reference>
<proteinExistence type="inferred from homology"/>
<dbReference type="Proteomes" id="UP000199568">
    <property type="component" value="Unassembled WGS sequence"/>
</dbReference>
<evidence type="ECO:0000256" key="2">
    <source>
        <dbReference type="ARBA" id="ARBA00024438"/>
    </source>
</evidence>
<dbReference type="InterPro" id="IPR041916">
    <property type="entry name" value="Anti_sigma_zinc_sf"/>
</dbReference>
<evidence type="ECO:0000313" key="4">
    <source>
        <dbReference type="EMBL" id="SES63997.1"/>
    </source>
</evidence>
<evidence type="ECO:0000313" key="5">
    <source>
        <dbReference type="Proteomes" id="UP000199568"/>
    </source>
</evidence>
<name>A0A1H9Y573_9FIRM</name>
<accession>A0A1H9Y573</accession>
<dbReference type="OrthoDB" id="2084847at2"/>
<gene>
    <name evidence="4" type="ORF">SAMN05660297_00040</name>
</gene>